<evidence type="ECO:0000313" key="1">
    <source>
        <dbReference type="Ensembl" id="ENSCAFP00030010166.1"/>
    </source>
</evidence>
<dbReference type="AlphaFoldDB" id="A0A8C0MDM0"/>
<reference evidence="1" key="1">
    <citation type="submission" date="2019-03" db="EMBL/GenBank/DDBJ databases">
        <authorList>
            <person name="Warren W.C."/>
            <person name="Johnson G.S."/>
        </authorList>
    </citation>
    <scope>NUCLEOTIDE SEQUENCE [LARGE SCALE GENOMIC DNA]</scope>
    <source>
        <strain evidence="1">Basenji</strain>
    </source>
</reference>
<dbReference type="Proteomes" id="UP000694429">
    <property type="component" value="Chromosome 1"/>
</dbReference>
<sequence length="154" mass="18472">MCIFSFHSKWSLKLMMNFMNIFIYSFVMQESMQEIVPGILNHCTAKASCQKHIPSWHSFPIIRYINLARCFGCAVIEDTWHYFLHRLLHHKRIYKYIHKVHQEFSRLHLEWKLNMPHSLETLILGTGFSLESCFYVMMSFSFIHGLAISFDRNY</sequence>
<reference evidence="1" key="2">
    <citation type="submission" date="2025-08" db="UniProtKB">
        <authorList>
            <consortium name="Ensembl"/>
        </authorList>
    </citation>
    <scope>IDENTIFICATION</scope>
</reference>
<name>A0A8C0MDM0_CANLF</name>
<organism evidence="1 2">
    <name type="scientific">Canis lupus familiaris</name>
    <name type="common">Dog</name>
    <name type="synonym">Canis familiaris</name>
    <dbReference type="NCBI Taxonomy" id="9615"/>
    <lineage>
        <taxon>Eukaryota</taxon>
        <taxon>Metazoa</taxon>
        <taxon>Chordata</taxon>
        <taxon>Craniata</taxon>
        <taxon>Vertebrata</taxon>
        <taxon>Euteleostomi</taxon>
        <taxon>Mammalia</taxon>
        <taxon>Eutheria</taxon>
        <taxon>Laurasiatheria</taxon>
        <taxon>Carnivora</taxon>
        <taxon>Caniformia</taxon>
        <taxon>Canidae</taxon>
        <taxon>Canis</taxon>
    </lineage>
</organism>
<dbReference type="Ensembl" id="ENSCAFT00030011619.1">
    <property type="protein sequence ID" value="ENSCAFP00030010166.1"/>
    <property type="gene ID" value="ENSCAFG00030006336.1"/>
</dbReference>
<evidence type="ECO:0000313" key="2">
    <source>
        <dbReference type="Proteomes" id="UP000694429"/>
    </source>
</evidence>
<protein>
    <submittedName>
        <fullName evidence="1">Uncharacterized protein</fullName>
    </submittedName>
</protein>
<proteinExistence type="predicted"/>
<accession>A0A8C0MDM0</accession>